<name>A0AAV4XG87_CAEEX</name>
<reference evidence="1 2" key="1">
    <citation type="submission" date="2021-06" db="EMBL/GenBank/DDBJ databases">
        <title>Caerostris extrusa draft genome.</title>
        <authorList>
            <person name="Kono N."/>
            <person name="Arakawa K."/>
        </authorList>
    </citation>
    <scope>NUCLEOTIDE SEQUENCE [LARGE SCALE GENOMIC DNA]</scope>
</reference>
<dbReference type="AlphaFoldDB" id="A0AAV4XG87"/>
<accession>A0AAV4XG87</accession>
<gene>
    <name evidence="1" type="ORF">CEXT_360681</name>
</gene>
<sequence>MFIDKYRVFGQGISHGYKGFVHRLCTVVQRLLTLPRIYKKTRILYNSESVKMQRNICISTFQNINAERHRFCPFGKFANQYSMMINFFTSYFRGCYFSRSTFGVKEHEETTDCKMAYDGFYDDSQFGA</sequence>
<dbReference type="EMBL" id="BPLR01017756">
    <property type="protein sequence ID" value="GIY94192.1"/>
    <property type="molecule type" value="Genomic_DNA"/>
</dbReference>
<proteinExistence type="predicted"/>
<protein>
    <submittedName>
        <fullName evidence="1">Uncharacterized protein</fullName>
    </submittedName>
</protein>
<comment type="caution">
    <text evidence="1">The sequence shown here is derived from an EMBL/GenBank/DDBJ whole genome shotgun (WGS) entry which is preliminary data.</text>
</comment>
<keyword evidence="2" id="KW-1185">Reference proteome</keyword>
<organism evidence="1 2">
    <name type="scientific">Caerostris extrusa</name>
    <name type="common">Bark spider</name>
    <name type="synonym">Caerostris bankana</name>
    <dbReference type="NCBI Taxonomy" id="172846"/>
    <lineage>
        <taxon>Eukaryota</taxon>
        <taxon>Metazoa</taxon>
        <taxon>Ecdysozoa</taxon>
        <taxon>Arthropoda</taxon>
        <taxon>Chelicerata</taxon>
        <taxon>Arachnida</taxon>
        <taxon>Araneae</taxon>
        <taxon>Araneomorphae</taxon>
        <taxon>Entelegynae</taxon>
        <taxon>Araneoidea</taxon>
        <taxon>Araneidae</taxon>
        <taxon>Caerostris</taxon>
    </lineage>
</organism>
<evidence type="ECO:0000313" key="1">
    <source>
        <dbReference type="EMBL" id="GIY94192.1"/>
    </source>
</evidence>
<evidence type="ECO:0000313" key="2">
    <source>
        <dbReference type="Proteomes" id="UP001054945"/>
    </source>
</evidence>
<dbReference type="Proteomes" id="UP001054945">
    <property type="component" value="Unassembled WGS sequence"/>
</dbReference>